<protein>
    <recommendedName>
        <fullName evidence="12">tRNA wybutosine-synthesizing protein 5</fullName>
        <ecNumber evidence="11">1.14.11.42</ecNumber>
    </recommendedName>
    <alternativeName>
        <fullName evidence="13">tRNA(Phe) (7-(3-amino-3-carboxypropyl)wyosine(37)-C(2))-hydroxylase</fullName>
    </alternativeName>
</protein>
<comment type="cofactor">
    <cofactor evidence="1">
        <name>Fe(2+)</name>
        <dbReference type="ChEBI" id="CHEBI:29033"/>
    </cofactor>
</comment>
<sequence length="332" mass="38666">MSEQSNKNGISPEELKNKTNVIEVETLSGIREDIFRSEIYPQRRPVVLKGLDIGPCTRKWTVDYLSKVGGSSEVKLHVCKTTQMDFISKNFLYRSLPFDVFVKRAAEEIHQEYFLDENEKYYLRALGGDPRKDVADIKQQFPQLATDINFPNLFEEHQFFSSVLRIASKSTQLWTHYDIMDNMLIQVSGEKRVVLFNPTDADYLYLNGDKSEVLDIDNPDIDRYGEFNKAVRYECILQPGDVLFIPALWFHNVISLDFGIAVNVFWKHLDDVMYDKKDPYGNKDPLPAQRATQILDRALKTLDELPEEYRNFFARRLISRIEKKTFLKPPDS</sequence>
<dbReference type="PROSITE" id="PS51184">
    <property type="entry name" value="JMJC"/>
    <property type="match status" value="1"/>
</dbReference>
<keyword evidence="16" id="KW-1185">Reference proteome</keyword>
<name>A0AAN8G487_PATCE</name>
<evidence type="ECO:0000256" key="10">
    <source>
        <dbReference type="ARBA" id="ARBA00060814"/>
    </source>
</evidence>
<evidence type="ECO:0000256" key="2">
    <source>
        <dbReference type="ARBA" id="ARBA00011738"/>
    </source>
</evidence>
<dbReference type="Gene3D" id="6.10.140.1470">
    <property type="match status" value="1"/>
</dbReference>
<comment type="caution">
    <text evidence="15">The sequence shown here is derived from an EMBL/GenBank/DDBJ whole genome shotgun (WGS) entry which is preliminary data.</text>
</comment>
<comment type="function">
    <text evidence="9">tRNA hydroxylase that acts as a component of the wybutosine biosynthesis pathway. Wybutosine is a hyper modified guanosine with a tricyclic base found at the 3'-position adjacent to the anticodon of eukaryotic phenylalanine tRNA. Catalyzes the hydroxylation of 7-(a-amino-a-carboxypropyl)wyosine (yW-72) into undermodified hydroxywybutosine (OHyW*). OHyW* being further transformed into hydroxywybutosine (OHyW) by LCMT2/TYW4. OHyW is a derivative of wybutosine found in higher eukaryotes.</text>
</comment>
<dbReference type="Pfam" id="PF13621">
    <property type="entry name" value="Cupin_8"/>
    <property type="match status" value="1"/>
</dbReference>
<dbReference type="FunFam" id="2.60.120.650:FF:000022">
    <property type="entry name" value="tRNA wybutosine-synthesizing protein 5"/>
    <property type="match status" value="1"/>
</dbReference>
<evidence type="ECO:0000256" key="12">
    <source>
        <dbReference type="ARBA" id="ARBA00069230"/>
    </source>
</evidence>
<keyword evidence="6" id="KW-0560">Oxidoreductase</keyword>
<dbReference type="InterPro" id="IPR041667">
    <property type="entry name" value="Cupin_8"/>
</dbReference>
<comment type="catalytic activity">
    <reaction evidence="8">
        <text>7-[(3S)-3-amino-3-carboxypropyl]wyosine(37) in tRNA(Phe) + 2-oxoglutarate + O2 = 7-(2-hydroxy-3-amino-3-carboxypropyl)wyosine(37) in tRNA(Phe) + succinate + CO2</text>
        <dbReference type="Rhea" id="RHEA:37899"/>
        <dbReference type="Rhea" id="RHEA-COMP:10379"/>
        <dbReference type="Rhea" id="RHEA-COMP:11848"/>
        <dbReference type="ChEBI" id="CHEBI:15379"/>
        <dbReference type="ChEBI" id="CHEBI:16526"/>
        <dbReference type="ChEBI" id="CHEBI:16810"/>
        <dbReference type="ChEBI" id="CHEBI:30031"/>
        <dbReference type="ChEBI" id="CHEBI:73543"/>
        <dbReference type="ChEBI" id="CHEBI:73603"/>
        <dbReference type="EC" id="1.14.11.42"/>
    </reaction>
    <physiologicalReaction direction="left-to-right" evidence="8">
        <dbReference type="Rhea" id="RHEA:37900"/>
    </physiologicalReaction>
</comment>
<comment type="similarity">
    <text evidence="10">Belongs to the TYW5 family.</text>
</comment>
<dbReference type="SMART" id="SM00558">
    <property type="entry name" value="JmjC"/>
    <property type="match status" value="1"/>
</dbReference>
<evidence type="ECO:0000256" key="6">
    <source>
        <dbReference type="ARBA" id="ARBA00023002"/>
    </source>
</evidence>
<evidence type="ECO:0000256" key="5">
    <source>
        <dbReference type="ARBA" id="ARBA00022964"/>
    </source>
</evidence>
<feature type="domain" description="JmjC" evidence="14">
    <location>
        <begin position="139"/>
        <end position="283"/>
    </location>
</feature>
<dbReference type="GO" id="GO:0102524">
    <property type="term" value="F:tRNA(Phe) (7-(3-amino-3-carboxypropyl)wyosine37-C2)-hydroxylase activity"/>
    <property type="evidence" value="ECO:0007669"/>
    <property type="project" value="UniProtKB-EC"/>
</dbReference>
<dbReference type="GO" id="GO:0000049">
    <property type="term" value="F:tRNA binding"/>
    <property type="evidence" value="ECO:0007669"/>
    <property type="project" value="TreeGrafter"/>
</dbReference>
<dbReference type="InterPro" id="IPR003347">
    <property type="entry name" value="JmjC_dom"/>
</dbReference>
<evidence type="ECO:0000256" key="3">
    <source>
        <dbReference type="ARBA" id="ARBA00022694"/>
    </source>
</evidence>
<reference evidence="15 16" key="1">
    <citation type="submission" date="2024-01" db="EMBL/GenBank/DDBJ databases">
        <title>The genome of the rayed Mediterranean limpet Patella caerulea (Linnaeus, 1758).</title>
        <authorList>
            <person name="Anh-Thu Weber A."/>
            <person name="Halstead-Nussloch G."/>
        </authorList>
    </citation>
    <scope>NUCLEOTIDE SEQUENCE [LARGE SCALE GENOMIC DNA]</scope>
    <source>
        <strain evidence="15">AATW-2023a</strain>
        <tissue evidence="15">Whole specimen</tissue>
    </source>
</reference>
<evidence type="ECO:0000256" key="4">
    <source>
        <dbReference type="ARBA" id="ARBA00022723"/>
    </source>
</evidence>
<keyword evidence="7" id="KW-0408">Iron</keyword>
<evidence type="ECO:0000256" key="9">
    <source>
        <dbReference type="ARBA" id="ARBA00054171"/>
    </source>
</evidence>
<evidence type="ECO:0000256" key="8">
    <source>
        <dbReference type="ARBA" id="ARBA00052052"/>
    </source>
</evidence>
<accession>A0AAN8G487</accession>
<dbReference type="GO" id="GO:0031591">
    <property type="term" value="P:wybutosine biosynthetic process"/>
    <property type="evidence" value="ECO:0007669"/>
    <property type="project" value="TreeGrafter"/>
</dbReference>
<gene>
    <name evidence="15" type="ORF">SNE40_022541</name>
</gene>
<dbReference type="AlphaFoldDB" id="A0AAN8G487"/>
<keyword evidence="5" id="KW-0223">Dioxygenase</keyword>
<dbReference type="Proteomes" id="UP001347796">
    <property type="component" value="Unassembled WGS sequence"/>
</dbReference>
<evidence type="ECO:0000259" key="14">
    <source>
        <dbReference type="PROSITE" id="PS51184"/>
    </source>
</evidence>
<evidence type="ECO:0000256" key="1">
    <source>
        <dbReference type="ARBA" id="ARBA00001954"/>
    </source>
</evidence>
<dbReference type="Gene3D" id="2.60.120.650">
    <property type="entry name" value="Cupin"/>
    <property type="match status" value="1"/>
</dbReference>
<dbReference type="EMBL" id="JAZGQO010000021">
    <property type="protein sequence ID" value="KAK6165655.1"/>
    <property type="molecule type" value="Genomic_DNA"/>
</dbReference>
<evidence type="ECO:0000313" key="16">
    <source>
        <dbReference type="Proteomes" id="UP001347796"/>
    </source>
</evidence>
<evidence type="ECO:0000313" key="15">
    <source>
        <dbReference type="EMBL" id="KAK6165655.1"/>
    </source>
</evidence>
<comment type="subunit">
    <text evidence="2">Homodimer.</text>
</comment>
<dbReference type="PANTHER" id="PTHR12461:SF104">
    <property type="entry name" value="TRNA WYBUTOSINE-SYNTHESIZING PROTEIN 5"/>
    <property type="match status" value="1"/>
</dbReference>
<organism evidence="15 16">
    <name type="scientific">Patella caerulea</name>
    <name type="common">Rayed Mediterranean limpet</name>
    <dbReference type="NCBI Taxonomy" id="87958"/>
    <lineage>
        <taxon>Eukaryota</taxon>
        <taxon>Metazoa</taxon>
        <taxon>Spiralia</taxon>
        <taxon>Lophotrochozoa</taxon>
        <taxon>Mollusca</taxon>
        <taxon>Gastropoda</taxon>
        <taxon>Patellogastropoda</taxon>
        <taxon>Patelloidea</taxon>
        <taxon>Patellidae</taxon>
        <taxon>Patella</taxon>
    </lineage>
</organism>
<dbReference type="SUPFAM" id="SSF51197">
    <property type="entry name" value="Clavaminate synthase-like"/>
    <property type="match status" value="1"/>
</dbReference>
<dbReference type="PANTHER" id="PTHR12461">
    <property type="entry name" value="HYPOXIA-INDUCIBLE FACTOR 1 ALPHA INHIBITOR-RELATED"/>
    <property type="match status" value="1"/>
</dbReference>
<dbReference type="GO" id="GO:0046872">
    <property type="term" value="F:metal ion binding"/>
    <property type="evidence" value="ECO:0007669"/>
    <property type="project" value="UniProtKB-KW"/>
</dbReference>
<evidence type="ECO:0000256" key="7">
    <source>
        <dbReference type="ARBA" id="ARBA00023004"/>
    </source>
</evidence>
<evidence type="ECO:0000256" key="13">
    <source>
        <dbReference type="ARBA" id="ARBA00082992"/>
    </source>
</evidence>
<keyword evidence="4" id="KW-0479">Metal-binding</keyword>
<evidence type="ECO:0000256" key="11">
    <source>
        <dbReference type="ARBA" id="ARBA00066716"/>
    </source>
</evidence>
<dbReference type="EC" id="1.14.11.42" evidence="11"/>
<proteinExistence type="inferred from homology"/>
<keyword evidence="3" id="KW-0819">tRNA processing</keyword>